<evidence type="ECO:0000313" key="7">
    <source>
        <dbReference type="EMBL" id="QHJ10681.1"/>
    </source>
</evidence>
<keyword evidence="5" id="KW-0804">Transcription</keyword>
<dbReference type="PANTHER" id="PTHR30293:SF0">
    <property type="entry name" value="NITROGEN ASSIMILATION REGULATORY PROTEIN NAC"/>
    <property type="match status" value="1"/>
</dbReference>
<proteinExistence type="inferred from homology"/>
<dbReference type="InterPro" id="IPR036388">
    <property type="entry name" value="WH-like_DNA-bd_sf"/>
</dbReference>
<reference evidence="7 8" key="1">
    <citation type="submission" date="2019-12" db="EMBL/GenBank/DDBJ databases">
        <title>Genome sequencing and assembly of endphytes of Porphyra tenera.</title>
        <authorList>
            <person name="Park J.M."/>
            <person name="Shin R."/>
            <person name="Jo S.H."/>
        </authorList>
    </citation>
    <scope>NUCLEOTIDE SEQUENCE [LARGE SCALE GENOMIC DNA]</scope>
    <source>
        <strain evidence="7 8">GPM4</strain>
    </source>
</reference>
<protein>
    <submittedName>
        <fullName evidence="7">HTH-type transcriptional regulator GltC</fullName>
    </submittedName>
</protein>
<evidence type="ECO:0000259" key="6">
    <source>
        <dbReference type="PROSITE" id="PS50931"/>
    </source>
</evidence>
<keyword evidence="8" id="KW-1185">Reference proteome</keyword>
<keyword evidence="3" id="KW-0238">DNA-binding</keyword>
<dbReference type="GO" id="GO:0003677">
    <property type="term" value="F:DNA binding"/>
    <property type="evidence" value="ECO:0007669"/>
    <property type="project" value="UniProtKB-KW"/>
</dbReference>
<dbReference type="PANTHER" id="PTHR30293">
    <property type="entry name" value="TRANSCRIPTIONAL REGULATORY PROTEIN NAC-RELATED"/>
    <property type="match status" value="1"/>
</dbReference>
<evidence type="ECO:0000256" key="5">
    <source>
        <dbReference type="ARBA" id="ARBA00023163"/>
    </source>
</evidence>
<dbReference type="InterPro" id="IPR005119">
    <property type="entry name" value="LysR_subst-bd"/>
</dbReference>
<evidence type="ECO:0000313" key="8">
    <source>
        <dbReference type="Proteomes" id="UP000464524"/>
    </source>
</evidence>
<evidence type="ECO:0000256" key="1">
    <source>
        <dbReference type="ARBA" id="ARBA00009437"/>
    </source>
</evidence>
<sequence>MNTKQLEYFLATVEQGSISSAAKVLDVAQPAISLQLANLEHELKIKLFERNFRGVSLTLAGTQFEEHARLILNQINTAKFDLIGLQTECKGKVVIGLSQSLCNVLSVQLQTELEHRFPNVELAFRVGPSYMVESWFAEQQIDIALCYNVELSKHAASSLALMNENLYLYISPRPKNPSYSELTLYGSIPFEALQDYELFMPDRRDALPKLLEEQAHKRGIKLKTRNAFGQLMTTLHYISQGFGLAIYPSSATCHLEVNHQIRAIKITEPELKREVYLRLADHQHKNPAVAAVFELIRETTANLHADNSWRGELLDSKYQQQSVINIESAVAG</sequence>
<dbReference type="AlphaFoldDB" id="A0A857JI88"/>
<dbReference type="Proteomes" id="UP000464524">
    <property type="component" value="Chromosome"/>
</dbReference>
<dbReference type="InterPro" id="IPR036390">
    <property type="entry name" value="WH_DNA-bd_sf"/>
</dbReference>
<dbReference type="SUPFAM" id="SSF46785">
    <property type="entry name" value="Winged helix' DNA-binding domain"/>
    <property type="match status" value="1"/>
</dbReference>
<dbReference type="SUPFAM" id="SSF53850">
    <property type="entry name" value="Periplasmic binding protein-like II"/>
    <property type="match status" value="1"/>
</dbReference>
<evidence type="ECO:0000256" key="2">
    <source>
        <dbReference type="ARBA" id="ARBA00023015"/>
    </source>
</evidence>
<dbReference type="Gene3D" id="3.40.190.290">
    <property type="match status" value="1"/>
</dbReference>
<dbReference type="OrthoDB" id="9803735at2"/>
<dbReference type="GO" id="GO:2000142">
    <property type="term" value="P:regulation of DNA-templated transcription initiation"/>
    <property type="evidence" value="ECO:0007669"/>
    <property type="project" value="TreeGrafter"/>
</dbReference>
<dbReference type="GO" id="GO:0003700">
    <property type="term" value="F:DNA-binding transcription factor activity"/>
    <property type="evidence" value="ECO:0007669"/>
    <property type="project" value="InterPro"/>
</dbReference>
<comment type="similarity">
    <text evidence="1">Belongs to the LysR transcriptional regulatory family.</text>
</comment>
<evidence type="ECO:0000256" key="4">
    <source>
        <dbReference type="ARBA" id="ARBA00023159"/>
    </source>
</evidence>
<dbReference type="Gene3D" id="1.10.10.10">
    <property type="entry name" value="Winged helix-like DNA-binding domain superfamily/Winged helix DNA-binding domain"/>
    <property type="match status" value="1"/>
</dbReference>
<keyword evidence="4" id="KW-0010">Activator</keyword>
<dbReference type="Pfam" id="PF03466">
    <property type="entry name" value="LysR_substrate"/>
    <property type="match status" value="1"/>
</dbReference>
<accession>A0A857JI88</accession>
<feature type="domain" description="HTH lysR-type" evidence="6">
    <location>
        <begin position="1"/>
        <end position="58"/>
    </location>
</feature>
<dbReference type="PRINTS" id="PR00039">
    <property type="entry name" value="HTHLYSR"/>
</dbReference>
<dbReference type="InterPro" id="IPR000847">
    <property type="entry name" value="LysR_HTH_N"/>
</dbReference>
<keyword evidence="2" id="KW-0805">Transcription regulation</keyword>
<dbReference type="KEGG" id="pmes:FX988_00901"/>
<gene>
    <name evidence="7" type="ORF">FX988_00901</name>
</gene>
<evidence type="ECO:0000256" key="3">
    <source>
        <dbReference type="ARBA" id="ARBA00023125"/>
    </source>
</evidence>
<dbReference type="Pfam" id="PF00126">
    <property type="entry name" value="HTH_1"/>
    <property type="match status" value="1"/>
</dbReference>
<dbReference type="EMBL" id="CP047656">
    <property type="protein sequence ID" value="QHJ10681.1"/>
    <property type="molecule type" value="Genomic_DNA"/>
</dbReference>
<dbReference type="FunFam" id="1.10.10.10:FF:000001">
    <property type="entry name" value="LysR family transcriptional regulator"/>
    <property type="match status" value="1"/>
</dbReference>
<dbReference type="PROSITE" id="PS50931">
    <property type="entry name" value="HTH_LYSR"/>
    <property type="match status" value="1"/>
</dbReference>
<name>A0A857JI88_9ALTE</name>
<dbReference type="RefSeq" id="WP_160178528.1">
    <property type="nucleotide sequence ID" value="NZ_CP047656.1"/>
</dbReference>
<organism evidence="7 8">
    <name type="scientific">Paraglaciecola mesophila</name>
    <dbReference type="NCBI Taxonomy" id="197222"/>
    <lineage>
        <taxon>Bacteria</taxon>
        <taxon>Pseudomonadati</taxon>
        <taxon>Pseudomonadota</taxon>
        <taxon>Gammaproteobacteria</taxon>
        <taxon>Alteromonadales</taxon>
        <taxon>Alteromonadaceae</taxon>
        <taxon>Paraglaciecola</taxon>
    </lineage>
</organism>